<sequence>MKISAVEEGALRSVLFDISTSFGDTLSRFIAHIDRAKFLKTCGAILETPIEIRKASVLQSVASDPCCKTINWDQQLDSIDDFPTKAPEIVTFEEVKPKSCQREETDDTIKKVVRFQNSTVEKKTGVEESDISPEVECQMQAPGIIYGSGSPYPTPLNLIDGLQTPGTIYPPKSENFRIGRIKTQFVFGVPDPSRRSFELETKNTMDSREEQSHSDNSPHVDRPIIGTAAAHWSGEDSSRISPRQWDGNGIPNSTTKYKEDQRVSWHATPFEVRLDKALSDEKNFLLSPTLPFSKMYSLRRHTNTNSLLFP</sequence>
<organism evidence="2 3">
    <name type="scientific">Platanthera guangdongensis</name>
    <dbReference type="NCBI Taxonomy" id="2320717"/>
    <lineage>
        <taxon>Eukaryota</taxon>
        <taxon>Viridiplantae</taxon>
        <taxon>Streptophyta</taxon>
        <taxon>Embryophyta</taxon>
        <taxon>Tracheophyta</taxon>
        <taxon>Spermatophyta</taxon>
        <taxon>Magnoliopsida</taxon>
        <taxon>Liliopsida</taxon>
        <taxon>Asparagales</taxon>
        <taxon>Orchidaceae</taxon>
        <taxon>Orchidoideae</taxon>
        <taxon>Orchideae</taxon>
        <taxon>Orchidinae</taxon>
        <taxon>Platanthera</taxon>
    </lineage>
</organism>
<evidence type="ECO:0000256" key="1">
    <source>
        <dbReference type="SAM" id="MobiDB-lite"/>
    </source>
</evidence>
<name>A0ABR2LEG3_9ASPA</name>
<reference evidence="2 3" key="1">
    <citation type="journal article" date="2022" name="Nat. Plants">
        <title>Genomes of leafy and leafless Platanthera orchids illuminate the evolution of mycoheterotrophy.</title>
        <authorList>
            <person name="Li M.H."/>
            <person name="Liu K.W."/>
            <person name="Li Z."/>
            <person name="Lu H.C."/>
            <person name="Ye Q.L."/>
            <person name="Zhang D."/>
            <person name="Wang J.Y."/>
            <person name="Li Y.F."/>
            <person name="Zhong Z.M."/>
            <person name="Liu X."/>
            <person name="Yu X."/>
            <person name="Liu D.K."/>
            <person name="Tu X.D."/>
            <person name="Liu B."/>
            <person name="Hao Y."/>
            <person name="Liao X.Y."/>
            <person name="Jiang Y.T."/>
            <person name="Sun W.H."/>
            <person name="Chen J."/>
            <person name="Chen Y.Q."/>
            <person name="Ai Y."/>
            <person name="Zhai J.W."/>
            <person name="Wu S.S."/>
            <person name="Zhou Z."/>
            <person name="Hsiao Y.Y."/>
            <person name="Wu W.L."/>
            <person name="Chen Y.Y."/>
            <person name="Lin Y.F."/>
            <person name="Hsu J.L."/>
            <person name="Li C.Y."/>
            <person name="Wang Z.W."/>
            <person name="Zhao X."/>
            <person name="Zhong W.Y."/>
            <person name="Ma X.K."/>
            <person name="Ma L."/>
            <person name="Huang J."/>
            <person name="Chen G.Z."/>
            <person name="Huang M.Z."/>
            <person name="Huang L."/>
            <person name="Peng D.H."/>
            <person name="Luo Y.B."/>
            <person name="Zou S.Q."/>
            <person name="Chen S.P."/>
            <person name="Lan S."/>
            <person name="Tsai W.C."/>
            <person name="Van de Peer Y."/>
            <person name="Liu Z.J."/>
        </authorList>
    </citation>
    <scope>NUCLEOTIDE SEQUENCE [LARGE SCALE GENOMIC DNA]</scope>
    <source>
        <strain evidence="2">Lor288</strain>
    </source>
</reference>
<evidence type="ECO:0000313" key="2">
    <source>
        <dbReference type="EMBL" id="KAK8939391.1"/>
    </source>
</evidence>
<feature type="region of interest" description="Disordered" evidence="1">
    <location>
        <begin position="201"/>
        <end position="257"/>
    </location>
</feature>
<feature type="compositionally biased region" description="Basic and acidic residues" evidence="1">
    <location>
        <begin position="201"/>
        <end position="222"/>
    </location>
</feature>
<dbReference type="EMBL" id="JBBWWR010000020">
    <property type="protein sequence ID" value="KAK8939391.1"/>
    <property type="molecule type" value="Genomic_DNA"/>
</dbReference>
<dbReference type="InterPro" id="IPR039300">
    <property type="entry name" value="JASON"/>
</dbReference>
<proteinExistence type="predicted"/>
<comment type="caution">
    <text evidence="2">The sequence shown here is derived from an EMBL/GenBank/DDBJ whole genome shotgun (WGS) entry which is preliminary data.</text>
</comment>
<gene>
    <name evidence="2" type="ORF">KSP40_PGU019169</name>
</gene>
<evidence type="ECO:0000313" key="3">
    <source>
        <dbReference type="Proteomes" id="UP001412067"/>
    </source>
</evidence>
<keyword evidence="3" id="KW-1185">Reference proteome</keyword>
<accession>A0ABR2LEG3</accession>
<dbReference type="PANTHER" id="PTHR33318">
    <property type="entry name" value="ASPARTYL/GLUTAMYL-TRNA(ASN/GLN) AMIDOTRANSFERASE SUBUNIT"/>
    <property type="match status" value="1"/>
</dbReference>
<dbReference type="PANTHER" id="PTHR33318:SF5">
    <property type="entry name" value="OS06G0670100 PROTEIN"/>
    <property type="match status" value="1"/>
</dbReference>
<dbReference type="Proteomes" id="UP001412067">
    <property type="component" value="Unassembled WGS sequence"/>
</dbReference>
<protein>
    <submittedName>
        <fullName evidence="2">Uncharacterized protein</fullName>
    </submittedName>
</protein>